<dbReference type="InterPro" id="IPR024655">
    <property type="entry name" value="Asl1_glyco_hydro_catalytic"/>
</dbReference>
<dbReference type="SUPFAM" id="SSF51445">
    <property type="entry name" value="(Trans)glycosidases"/>
    <property type="match status" value="1"/>
</dbReference>
<reference evidence="2" key="1">
    <citation type="submission" date="2020-04" db="EMBL/GenBank/DDBJ databases">
        <title>Draft genome resource of the tomato pathogen Pseudocercospora fuligena.</title>
        <authorList>
            <person name="Zaccaron A."/>
        </authorList>
    </citation>
    <scope>NUCLEOTIDE SEQUENCE</scope>
    <source>
        <strain evidence="2">PF001</strain>
    </source>
</reference>
<dbReference type="EMBL" id="JABCIY010000120">
    <property type="protein sequence ID" value="KAF7192542.1"/>
    <property type="molecule type" value="Genomic_DNA"/>
</dbReference>
<accession>A0A8H6RKG6</accession>
<proteinExistence type="predicted"/>
<dbReference type="Gene3D" id="3.20.20.80">
    <property type="entry name" value="Glycosidases"/>
    <property type="match status" value="1"/>
</dbReference>
<keyword evidence="3" id="KW-1185">Reference proteome</keyword>
<dbReference type="GO" id="GO:0009277">
    <property type="term" value="C:fungal-type cell wall"/>
    <property type="evidence" value="ECO:0007669"/>
    <property type="project" value="TreeGrafter"/>
</dbReference>
<dbReference type="PANTHER" id="PTHR34154">
    <property type="entry name" value="ALKALI-SENSITIVE LINKAGE PROTEIN 1"/>
    <property type="match status" value="1"/>
</dbReference>
<dbReference type="GO" id="GO:0071966">
    <property type="term" value="P:fungal-type cell wall polysaccharide metabolic process"/>
    <property type="evidence" value="ECO:0007669"/>
    <property type="project" value="TreeGrafter"/>
</dbReference>
<evidence type="ECO:0000313" key="2">
    <source>
        <dbReference type="EMBL" id="KAF7192542.1"/>
    </source>
</evidence>
<dbReference type="Pfam" id="PF11790">
    <property type="entry name" value="Glyco_hydro_cc"/>
    <property type="match status" value="1"/>
</dbReference>
<feature type="domain" description="Asl1-like glycosyl hydrolase catalytic" evidence="1">
    <location>
        <begin position="33"/>
        <end position="242"/>
    </location>
</feature>
<evidence type="ECO:0000259" key="1">
    <source>
        <dbReference type="Pfam" id="PF11790"/>
    </source>
</evidence>
<dbReference type="Proteomes" id="UP000660729">
    <property type="component" value="Unassembled WGS sequence"/>
</dbReference>
<comment type="caution">
    <text evidence="2">The sequence shown here is derived from an EMBL/GenBank/DDBJ whole genome shotgun (WGS) entry which is preliminary data.</text>
</comment>
<dbReference type="AlphaFoldDB" id="A0A8H6RKG6"/>
<protein>
    <recommendedName>
        <fullName evidence="1">Asl1-like glycosyl hydrolase catalytic domain-containing protein</fullName>
    </recommendedName>
</protein>
<evidence type="ECO:0000313" key="3">
    <source>
        <dbReference type="Proteomes" id="UP000660729"/>
    </source>
</evidence>
<gene>
    <name evidence="2" type="ORF">HII31_06133</name>
</gene>
<dbReference type="InterPro" id="IPR053183">
    <property type="entry name" value="ASL1"/>
</dbReference>
<name>A0A8H6RKG6_9PEZI</name>
<dbReference type="OrthoDB" id="43654at2759"/>
<organism evidence="2 3">
    <name type="scientific">Pseudocercospora fuligena</name>
    <dbReference type="NCBI Taxonomy" id="685502"/>
    <lineage>
        <taxon>Eukaryota</taxon>
        <taxon>Fungi</taxon>
        <taxon>Dikarya</taxon>
        <taxon>Ascomycota</taxon>
        <taxon>Pezizomycotina</taxon>
        <taxon>Dothideomycetes</taxon>
        <taxon>Dothideomycetidae</taxon>
        <taxon>Mycosphaerellales</taxon>
        <taxon>Mycosphaerellaceae</taxon>
        <taxon>Pseudocercospora</taxon>
    </lineage>
</organism>
<dbReference type="InterPro" id="IPR017853">
    <property type="entry name" value="GH"/>
</dbReference>
<dbReference type="PANTHER" id="PTHR34154:SF3">
    <property type="entry name" value="ALKALI-SENSITIVE LINKAGE PROTEIN 1"/>
    <property type="match status" value="1"/>
</dbReference>
<sequence length="250" mass="29109">MIKKRSLLWDWTNTDGPGHAGVPWMMDQVNFNMISSVSNWNTWMPPELQGRAPFRPMVRQEAQLTGQNWTNIENSDQPIIHFFNEPERQGISPEYAATIWNQKMLPLRRNRGKRLVSPSCSNDQNGQNWINRWMELVKANPPDYLGLHYYGADGNAMIAFLRDMRKRYPQQPVIISEWASISKNYQDVLGMTVQLCNFMDSQEWILEYALFGCMRTLADGFVSPAAQLMNPDGSFTELFRKYQSEVPMWM</sequence>